<sequence>MNLSFEQLPEAVTNLTKEVSALRQLLISKEQHTEQPEQFLTIQQAAAFLNLSVPTMYSKVSKRELPVMKRSKRLYFSLTELTEYLRNGKKKTSAEIEAEADLYLSKNKKSAEL</sequence>
<dbReference type="RefSeq" id="WP_282905172.1">
    <property type="nucleotide sequence ID" value="NZ_CP124855.1"/>
</dbReference>
<feature type="domain" description="Helix-turn-helix" evidence="1">
    <location>
        <begin position="39"/>
        <end position="88"/>
    </location>
</feature>
<dbReference type="Proteomes" id="UP001241656">
    <property type="component" value="Chromosome"/>
</dbReference>
<evidence type="ECO:0000313" key="3">
    <source>
        <dbReference type="Proteomes" id="UP001241656"/>
    </source>
</evidence>
<dbReference type="InterPro" id="IPR041657">
    <property type="entry name" value="HTH_17"/>
</dbReference>
<proteinExistence type="predicted"/>
<accession>A0ABY8RF27</accession>
<reference evidence="2 3" key="1">
    <citation type="submission" date="2023-05" db="EMBL/GenBank/DDBJ databases">
        <title>Genomic insight into Chryseobacterium sp. wdc7 isolated forest soil (Gotjawal).</title>
        <authorList>
            <person name="Park S.-J."/>
        </authorList>
    </citation>
    <scope>NUCLEOTIDE SEQUENCE [LARGE SCALE GENOMIC DNA]</scope>
    <source>
        <strain evidence="3">wdc7</strain>
    </source>
</reference>
<keyword evidence="3" id="KW-1185">Reference proteome</keyword>
<evidence type="ECO:0000259" key="1">
    <source>
        <dbReference type="Pfam" id="PF12728"/>
    </source>
</evidence>
<organism evidence="2 3">
    <name type="scientific">Chryseobacterium gotjawalense</name>
    <dbReference type="NCBI Taxonomy" id="3042315"/>
    <lineage>
        <taxon>Bacteria</taxon>
        <taxon>Pseudomonadati</taxon>
        <taxon>Bacteroidota</taxon>
        <taxon>Flavobacteriia</taxon>
        <taxon>Flavobacteriales</taxon>
        <taxon>Weeksellaceae</taxon>
        <taxon>Chryseobacterium group</taxon>
        <taxon>Chryseobacterium</taxon>
    </lineage>
</organism>
<evidence type="ECO:0000313" key="2">
    <source>
        <dbReference type="EMBL" id="WHF51852.1"/>
    </source>
</evidence>
<dbReference type="Pfam" id="PF12728">
    <property type="entry name" value="HTH_17"/>
    <property type="match status" value="1"/>
</dbReference>
<name>A0ABY8RF27_9FLAO</name>
<dbReference type="EMBL" id="CP124855">
    <property type="protein sequence ID" value="WHF51852.1"/>
    <property type="molecule type" value="Genomic_DNA"/>
</dbReference>
<gene>
    <name evidence="2" type="ORF">QGN23_00905</name>
</gene>
<protein>
    <submittedName>
        <fullName evidence="2">Helix-turn-helix domain-containing protein</fullName>
    </submittedName>
</protein>